<evidence type="ECO:0000313" key="2">
    <source>
        <dbReference type="Proteomes" id="UP000789366"/>
    </source>
</evidence>
<sequence length="48" mass="5268">MADGRSFRFSENNLAALIKKGQGTKVYSRHKGAHYTLLTGILSEIAES</sequence>
<name>A0ACA9QWT1_9GLOM</name>
<feature type="non-terminal residue" evidence="1">
    <location>
        <position position="48"/>
    </location>
</feature>
<dbReference type="EMBL" id="CAJVPW010051930">
    <property type="protein sequence ID" value="CAG8767321.1"/>
    <property type="molecule type" value="Genomic_DNA"/>
</dbReference>
<reference evidence="1" key="1">
    <citation type="submission" date="2021-06" db="EMBL/GenBank/DDBJ databases">
        <authorList>
            <person name="Kallberg Y."/>
            <person name="Tangrot J."/>
            <person name="Rosling A."/>
        </authorList>
    </citation>
    <scope>NUCLEOTIDE SEQUENCE</scope>
    <source>
        <strain evidence="1">28 12/20/2015</strain>
    </source>
</reference>
<protein>
    <submittedName>
        <fullName evidence="1">14045_t:CDS:1</fullName>
    </submittedName>
</protein>
<evidence type="ECO:0000313" key="1">
    <source>
        <dbReference type="EMBL" id="CAG8767321.1"/>
    </source>
</evidence>
<organism evidence="1 2">
    <name type="scientific">Cetraspora pellucida</name>
    <dbReference type="NCBI Taxonomy" id="1433469"/>
    <lineage>
        <taxon>Eukaryota</taxon>
        <taxon>Fungi</taxon>
        <taxon>Fungi incertae sedis</taxon>
        <taxon>Mucoromycota</taxon>
        <taxon>Glomeromycotina</taxon>
        <taxon>Glomeromycetes</taxon>
        <taxon>Diversisporales</taxon>
        <taxon>Gigasporaceae</taxon>
        <taxon>Cetraspora</taxon>
    </lineage>
</organism>
<keyword evidence="2" id="KW-1185">Reference proteome</keyword>
<proteinExistence type="predicted"/>
<dbReference type="Proteomes" id="UP000789366">
    <property type="component" value="Unassembled WGS sequence"/>
</dbReference>
<gene>
    <name evidence="1" type="ORF">SPELUC_LOCUS15554</name>
</gene>
<comment type="caution">
    <text evidence="1">The sequence shown here is derived from an EMBL/GenBank/DDBJ whole genome shotgun (WGS) entry which is preliminary data.</text>
</comment>
<accession>A0ACA9QWT1</accession>